<keyword evidence="1" id="KW-1133">Transmembrane helix</keyword>
<evidence type="ECO:0000313" key="3">
    <source>
        <dbReference type="Proteomes" id="UP000750197"/>
    </source>
</evidence>
<dbReference type="Proteomes" id="UP000750197">
    <property type="component" value="Unassembled WGS sequence"/>
</dbReference>
<comment type="caution">
    <text evidence="2">The sequence shown here is derived from an EMBL/GenBank/DDBJ whole genome shotgun (WGS) entry which is preliminary data.</text>
</comment>
<name>A0A8J7YTZ3_9ARCH</name>
<dbReference type="AlphaFoldDB" id="A0A8J7YTZ3"/>
<reference evidence="2" key="1">
    <citation type="submission" date="2021-05" db="EMBL/GenBank/DDBJ databases">
        <title>Genomic insights into ecological role and evolution of a novel Thermoplasmata order Candidatus Sysuiplasmatales.</title>
        <authorList>
            <person name="Yuan Y."/>
        </authorList>
    </citation>
    <scope>NUCLEOTIDE SEQUENCE</scope>
    <source>
        <strain evidence="2">TUT19-bin139</strain>
    </source>
</reference>
<feature type="transmembrane region" description="Helical" evidence="1">
    <location>
        <begin position="569"/>
        <end position="591"/>
    </location>
</feature>
<sequence>MNSNAADRTEYHTARGYQAASYNLSAADNSLNGAAPYSATDGLVAVNDTHPAVTEGRAGSAVNISEIYGLTPDSVILANSTSVNEYGGEVVNATNHAYVVSGTGTVLNFTFTIATNLSEGPFGIIFSSNSTDFEVRFAGIVSEPGDNPSLYVFPYVSESQGNVSVVGAGLQPNASIGYAVVGNYSFNETDISTDAYGAVVVSLVLPPLPEGPFTVRVTDYPSALGNGMVVPGLSLASDSGHVGSHLLAFLSGFPANSMASISWSGTDATVTGRTNSSGGMIALLRVPPLSYGLHYVVASVGSAFKAYTSYSITSPSLILSSHSAPAGGSILVTGMGFPSHSVVELKMSLSGPTGASGIAAMNGTVTINFSVPRITSGLYTLRLVANSTLSSNDAVLEVKPVLMLSIHSVHADSRMYVTGMYFAPDTPVSLEIPGYLLLGTYMSTGNGSLSASVTVPEIGGGPFSIIASQPDGYNSSPVLAVIVPSLSLQAYSGYPGEHVLLSGKGFLPGSVVRLLWDGKPTAYSATANRSGVLRISFPIPPSQPGTYLISVNNTSAGYAVFTVKEHFSFLYFLPALLLPFITGIISAMYVYRRHRILGRRRRS</sequence>
<accession>A0A8J7YTZ3</accession>
<evidence type="ECO:0000313" key="2">
    <source>
        <dbReference type="EMBL" id="MBX8644072.1"/>
    </source>
</evidence>
<proteinExistence type="predicted"/>
<evidence type="ECO:0000256" key="1">
    <source>
        <dbReference type="SAM" id="Phobius"/>
    </source>
</evidence>
<evidence type="ECO:0008006" key="4">
    <source>
        <dbReference type="Google" id="ProtNLM"/>
    </source>
</evidence>
<organism evidence="2 3">
    <name type="scientific">Candidatus Sysuiplasma superficiale</name>
    <dbReference type="NCBI Taxonomy" id="2823368"/>
    <lineage>
        <taxon>Archaea</taxon>
        <taxon>Methanobacteriati</taxon>
        <taxon>Thermoplasmatota</taxon>
        <taxon>Thermoplasmata</taxon>
        <taxon>Candidatus Sysuiplasmatales</taxon>
        <taxon>Candidatus Sysuiplasmataceae</taxon>
        <taxon>Candidatus Sysuiplasma</taxon>
    </lineage>
</organism>
<keyword evidence="1" id="KW-0812">Transmembrane</keyword>
<gene>
    <name evidence="2" type="ORF">KIY12_05030</name>
</gene>
<protein>
    <recommendedName>
        <fullName evidence="4">IPT/TIG domain-containing protein</fullName>
    </recommendedName>
</protein>
<keyword evidence="1" id="KW-0472">Membrane</keyword>
<dbReference type="EMBL" id="JAHEAC010000036">
    <property type="protein sequence ID" value="MBX8644072.1"/>
    <property type="molecule type" value="Genomic_DNA"/>
</dbReference>